<dbReference type="PANTHER" id="PTHR12960:SF0">
    <property type="entry name" value="MRNA EXPORT FACTOR GLE1"/>
    <property type="match status" value="1"/>
</dbReference>
<evidence type="ECO:0000256" key="11">
    <source>
        <dbReference type="SAM" id="MobiDB-lite"/>
    </source>
</evidence>
<keyword evidence="7" id="KW-0906">Nuclear pore complex</keyword>
<reference evidence="12 13" key="1">
    <citation type="submission" date="2019-02" db="EMBL/GenBank/DDBJ databases">
        <title>Genome sequencing of the rare red list fungi Dentipellis fragilis.</title>
        <authorList>
            <person name="Buettner E."/>
            <person name="Kellner H."/>
        </authorList>
    </citation>
    <scope>NUCLEOTIDE SEQUENCE [LARGE SCALE GENOMIC DNA]</scope>
    <source>
        <strain evidence="12 13">DSM 105465</strain>
    </source>
</reference>
<dbReference type="GO" id="GO:0000822">
    <property type="term" value="F:inositol hexakisphosphate binding"/>
    <property type="evidence" value="ECO:0007669"/>
    <property type="project" value="TreeGrafter"/>
</dbReference>
<proteinExistence type="inferred from homology"/>
<dbReference type="Pfam" id="PF07817">
    <property type="entry name" value="GLE1"/>
    <property type="match status" value="1"/>
</dbReference>
<evidence type="ECO:0000256" key="7">
    <source>
        <dbReference type="ARBA" id="ARBA00023132"/>
    </source>
</evidence>
<keyword evidence="13" id="KW-1185">Reference proteome</keyword>
<evidence type="ECO:0000256" key="4">
    <source>
        <dbReference type="ARBA" id="ARBA00022816"/>
    </source>
</evidence>
<evidence type="ECO:0000256" key="5">
    <source>
        <dbReference type="ARBA" id="ARBA00022927"/>
    </source>
</evidence>
<evidence type="ECO:0000256" key="6">
    <source>
        <dbReference type="ARBA" id="ARBA00023010"/>
    </source>
</evidence>
<gene>
    <name evidence="12" type="ORF">EVG20_g5193</name>
</gene>
<organism evidence="12 13">
    <name type="scientific">Dentipellis fragilis</name>
    <dbReference type="NCBI Taxonomy" id="205917"/>
    <lineage>
        <taxon>Eukaryota</taxon>
        <taxon>Fungi</taxon>
        <taxon>Dikarya</taxon>
        <taxon>Basidiomycota</taxon>
        <taxon>Agaricomycotina</taxon>
        <taxon>Agaricomycetes</taxon>
        <taxon>Russulales</taxon>
        <taxon>Hericiaceae</taxon>
        <taxon>Dentipellis</taxon>
    </lineage>
</organism>
<evidence type="ECO:0000313" key="12">
    <source>
        <dbReference type="EMBL" id="TFY65895.1"/>
    </source>
</evidence>
<dbReference type="PANTHER" id="PTHR12960">
    <property type="entry name" value="GLE-1-RELATED"/>
    <property type="match status" value="1"/>
</dbReference>
<evidence type="ECO:0000256" key="1">
    <source>
        <dbReference type="ARBA" id="ARBA00004567"/>
    </source>
</evidence>
<dbReference type="InterPro" id="IPR012476">
    <property type="entry name" value="GLE1"/>
</dbReference>
<feature type="compositionally biased region" description="Polar residues" evidence="11">
    <location>
        <begin position="138"/>
        <end position="147"/>
    </location>
</feature>
<keyword evidence="4" id="KW-0509">mRNA transport</keyword>
<evidence type="ECO:0000256" key="2">
    <source>
        <dbReference type="ARBA" id="ARBA00011056"/>
    </source>
</evidence>
<evidence type="ECO:0000313" key="13">
    <source>
        <dbReference type="Proteomes" id="UP000298327"/>
    </source>
</evidence>
<feature type="compositionally biased region" description="Basic and acidic residues" evidence="11">
    <location>
        <begin position="112"/>
        <end position="137"/>
    </location>
</feature>
<evidence type="ECO:0000256" key="8">
    <source>
        <dbReference type="ARBA" id="ARBA00023242"/>
    </source>
</evidence>
<comment type="subcellular location">
    <subcellularLocation>
        <location evidence="1">Nucleus</location>
        <location evidence="1">Nuclear pore complex</location>
    </subcellularLocation>
</comment>
<protein>
    <recommendedName>
        <fullName evidence="9">mRNA export factor GLE1</fullName>
    </recommendedName>
    <alternativeName>
        <fullName evidence="10">Nucleoporin GLE1</fullName>
    </alternativeName>
</protein>
<keyword evidence="3" id="KW-0813">Transport</keyword>
<dbReference type="AlphaFoldDB" id="A0A4Y9YU14"/>
<dbReference type="EMBL" id="SEOQ01000297">
    <property type="protein sequence ID" value="TFY65895.1"/>
    <property type="molecule type" value="Genomic_DNA"/>
</dbReference>
<feature type="region of interest" description="Disordered" evidence="11">
    <location>
        <begin position="205"/>
        <end position="295"/>
    </location>
</feature>
<keyword evidence="8" id="KW-0539">Nucleus</keyword>
<dbReference type="STRING" id="205917.A0A4Y9YU14"/>
<feature type="compositionally biased region" description="Basic and acidic residues" evidence="11">
    <location>
        <begin position="205"/>
        <end position="288"/>
    </location>
</feature>
<name>A0A4Y9YU14_9AGAM</name>
<accession>A0A4Y9YU14</accession>
<dbReference type="OrthoDB" id="420884at2759"/>
<dbReference type="GO" id="GO:0031369">
    <property type="term" value="F:translation initiation factor binding"/>
    <property type="evidence" value="ECO:0007669"/>
    <property type="project" value="TreeGrafter"/>
</dbReference>
<evidence type="ECO:0000256" key="9">
    <source>
        <dbReference type="ARBA" id="ARBA00026227"/>
    </source>
</evidence>
<comment type="similarity">
    <text evidence="2">Belongs to the GLE1 family.</text>
</comment>
<dbReference type="GO" id="GO:0044614">
    <property type="term" value="C:nuclear pore cytoplasmic filaments"/>
    <property type="evidence" value="ECO:0007669"/>
    <property type="project" value="TreeGrafter"/>
</dbReference>
<dbReference type="GO" id="GO:0005737">
    <property type="term" value="C:cytoplasm"/>
    <property type="evidence" value="ECO:0007669"/>
    <property type="project" value="TreeGrafter"/>
</dbReference>
<dbReference type="GO" id="GO:0005543">
    <property type="term" value="F:phospholipid binding"/>
    <property type="evidence" value="ECO:0007669"/>
    <property type="project" value="TreeGrafter"/>
</dbReference>
<dbReference type="Gene3D" id="1.25.40.510">
    <property type="entry name" value="GLE1-like"/>
    <property type="match status" value="1"/>
</dbReference>
<evidence type="ECO:0000256" key="10">
    <source>
        <dbReference type="ARBA" id="ARBA00029983"/>
    </source>
</evidence>
<sequence>MRYAVPRSSSPSPTRPLTNASPSAERRHEARRVRRREERRSSTFGLSLLSDSEFTEGSSSDESDDSFMYKSEADVPPPAPRSRRTKLTPAQRGYVDDTVAAIRLRTRHHDPYEEWERQTRKDAFHSARRQQATDRTHQTQALTAARSQATERQAAILSKELETVERQIAKMKMEQRLEEHAMEAAWKDRKGRLQKRIEKVIKEEEEKLRAKQEQERKAREEEERKVKEAEERARLAEQRHREEQERKAKEELERKKQQEIEEEQRQKEEELERARKEQLDKESEERKALGMSTSEDDWVEARQTLKGLKAGPMATVKGNKDLKKLWNEQRRKIIPKVGQLTNDDTSINSISQQIFEICRPPTGQLPPDVYLALLSSLAKIVLLQAETEVTAEKRSAAPLARVAVNLLSALEHFGDVFWAKLCQRAGGWPVPASVPAADVDGHTFTTAERTKACGYREGETSAEQAARVAGLLRVYFSVLLLPAPQPLPRPFQLPRYWAYFARMLTQPRLLDAPLAAELLAVALDVGGTKACEIWGQQWVKLMALLYEGVTGGLAGSGKLIGGGTTDGKAARVRVQLEVERVLGGGR</sequence>
<comment type="caution">
    <text evidence="12">The sequence shown here is derived from an EMBL/GenBank/DDBJ whole genome shotgun (WGS) entry which is preliminary data.</text>
</comment>
<evidence type="ECO:0000256" key="3">
    <source>
        <dbReference type="ARBA" id="ARBA00022448"/>
    </source>
</evidence>
<dbReference type="GO" id="GO:0016973">
    <property type="term" value="P:poly(A)+ mRNA export from nucleus"/>
    <property type="evidence" value="ECO:0007669"/>
    <property type="project" value="InterPro"/>
</dbReference>
<dbReference type="Proteomes" id="UP000298327">
    <property type="component" value="Unassembled WGS sequence"/>
</dbReference>
<dbReference type="GO" id="GO:0015031">
    <property type="term" value="P:protein transport"/>
    <property type="evidence" value="ECO:0007669"/>
    <property type="project" value="UniProtKB-KW"/>
</dbReference>
<feature type="compositionally biased region" description="Low complexity" evidence="11">
    <location>
        <begin position="1"/>
        <end position="16"/>
    </location>
</feature>
<keyword evidence="5" id="KW-0653">Protein transport</keyword>
<feature type="region of interest" description="Disordered" evidence="11">
    <location>
        <begin position="112"/>
        <end position="147"/>
    </location>
</feature>
<keyword evidence="6" id="KW-0811">Translocation</keyword>
<dbReference type="InterPro" id="IPR038506">
    <property type="entry name" value="GLE1-like_sf"/>
</dbReference>
<feature type="region of interest" description="Disordered" evidence="11">
    <location>
        <begin position="1"/>
        <end position="94"/>
    </location>
</feature>